<proteinExistence type="predicted"/>
<evidence type="ECO:0000256" key="1">
    <source>
        <dbReference type="SAM" id="MobiDB-lite"/>
    </source>
</evidence>
<protein>
    <submittedName>
        <fullName evidence="2">Uncharacterized protein</fullName>
    </submittedName>
</protein>
<dbReference type="EMBL" id="JARLKY010000047">
    <property type="protein sequence ID" value="MEC0229238.1"/>
    <property type="molecule type" value="Genomic_DNA"/>
</dbReference>
<feature type="compositionally biased region" description="Polar residues" evidence="1">
    <location>
        <begin position="1"/>
        <end position="11"/>
    </location>
</feature>
<keyword evidence="3" id="KW-1185">Reference proteome</keyword>
<name>A0ABU6G4X6_9BACL</name>
<comment type="caution">
    <text evidence="2">The sequence shown here is derived from an EMBL/GenBank/DDBJ whole genome shotgun (WGS) entry which is preliminary data.</text>
</comment>
<feature type="region of interest" description="Disordered" evidence="1">
    <location>
        <begin position="1"/>
        <end position="52"/>
    </location>
</feature>
<evidence type="ECO:0000313" key="2">
    <source>
        <dbReference type="EMBL" id="MEC0229238.1"/>
    </source>
</evidence>
<accession>A0ABU6G4X6</accession>
<reference evidence="2 3" key="1">
    <citation type="submission" date="2023-03" db="EMBL/GenBank/DDBJ databases">
        <title>Bacillus Genome Sequencing.</title>
        <authorList>
            <person name="Dunlap C."/>
        </authorList>
    </citation>
    <scope>NUCLEOTIDE SEQUENCE [LARGE SCALE GENOMIC DNA]</scope>
    <source>
        <strain evidence="2 3">BD-533</strain>
    </source>
</reference>
<dbReference type="Proteomes" id="UP001338137">
    <property type="component" value="Unassembled WGS sequence"/>
</dbReference>
<feature type="compositionally biased region" description="Basic and acidic residues" evidence="1">
    <location>
        <begin position="43"/>
        <end position="52"/>
    </location>
</feature>
<gene>
    <name evidence="2" type="ORF">P4I72_19100</name>
</gene>
<feature type="compositionally biased region" description="Basic and acidic residues" evidence="1">
    <location>
        <begin position="17"/>
        <end position="28"/>
    </location>
</feature>
<sequence length="52" mass="5736">MQLIKNNSQHSQDPDEQGQHSRAPDSKTEPIVSQTVTAIPDMAEGRKIVGHQ</sequence>
<organism evidence="2 3">
    <name type="scientific">Paenibacillus alba</name>
    <dbReference type="NCBI Taxonomy" id="1197127"/>
    <lineage>
        <taxon>Bacteria</taxon>
        <taxon>Bacillati</taxon>
        <taxon>Bacillota</taxon>
        <taxon>Bacilli</taxon>
        <taxon>Bacillales</taxon>
        <taxon>Paenibacillaceae</taxon>
        <taxon>Paenibacillus</taxon>
    </lineage>
</organism>
<dbReference type="RefSeq" id="WP_326073349.1">
    <property type="nucleotide sequence ID" value="NZ_JARLKY010000047.1"/>
</dbReference>
<evidence type="ECO:0000313" key="3">
    <source>
        <dbReference type="Proteomes" id="UP001338137"/>
    </source>
</evidence>